<accession>A0A2T7DD67</accession>
<reference evidence="3 4" key="1">
    <citation type="submission" date="2018-04" db="EMBL/GenBank/DDBJ databases">
        <title>WGS assembly of Panicum hallii var. hallii HAL2.</title>
        <authorList>
            <person name="Lovell J."/>
            <person name="Jenkins J."/>
            <person name="Lowry D."/>
            <person name="Mamidi S."/>
            <person name="Sreedasyam A."/>
            <person name="Weng X."/>
            <person name="Barry K."/>
            <person name="Bonette J."/>
            <person name="Campitelli B."/>
            <person name="Daum C."/>
            <person name="Gordon S."/>
            <person name="Gould B."/>
            <person name="Lipzen A."/>
            <person name="MacQueen A."/>
            <person name="Palacio-Mejia J."/>
            <person name="Plott C."/>
            <person name="Shakirov E."/>
            <person name="Shu S."/>
            <person name="Yoshinaga Y."/>
            <person name="Zane M."/>
            <person name="Rokhsar D."/>
            <person name="Grimwood J."/>
            <person name="Schmutz J."/>
            <person name="Juenger T."/>
        </authorList>
    </citation>
    <scope>NUCLEOTIDE SEQUENCE [LARGE SCALE GENOMIC DNA]</scope>
    <source>
        <strain evidence="4">cv. HAL2</strain>
    </source>
</reference>
<dbReference type="AlphaFoldDB" id="A0A2T7DD67"/>
<dbReference type="OrthoDB" id="721306at2759"/>
<evidence type="ECO:0000313" key="4">
    <source>
        <dbReference type="Proteomes" id="UP000244336"/>
    </source>
</evidence>
<keyword evidence="2" id="KW-0472">Membrane</keyword>
<evidence type="ECO:0000313" key="3">
    <source>
        <dbReference type="EMBL" id="PUZ53536.1"/>
    </source>
</evidence>
<proteinExistence type="predicted"/>
<feature type="transmembrane region" description="Helical" evidence="2">
    <location>
        <begin position="386"/>
        <end position="406"/>
    </location>
</feature>
<feature type="transmembrane region" description="Helical" evidence="2">
    <location>
        <begin position="323"/>
        <end position="344"/>
    </location>
</feature>
<keyword evidence="4" id="KW-1185">Reference proteome</keyword>
<feature type="region of interest" description="Disordered" evidence="1">
    <location>
        <begin position="16"/>
        <end position="40"/>
    </location>
</feature>
<feature type="transmembrane region" description="Helical" evidence="2">
    <location>
        <begin position="297"/>
        <end position="317"/>
    </location>
</feature>
<feature type="transmembrane region" description="Helical" evidence="2">
    <location>
        <begin position="356"/>
        <end position="380"/>
    </location>
</feature>
<organism evidence="3 4">
    <name type="scientific">Panicum hallii var. hallii</name>
    <dbReference type="NCBI Taxonomy" id="1504633"/>
    <lineage>
        <taxon>Eukaryota</taxon>
        <taxon>Viridiplantae</taxon>
        <taxon>Streptophyta</taxon>
        <taxon>Embryophyta</taxon>
        <taxon>Tracheophyta</taxon>
        <taxon>Spermatophyta</taxon>
        <taxon>Magnoliopsida</taxon>
        <taxon>Liliopsida</taxon>
        <taxon>Poales</taxon>
        <taxon>Poaceae</taxon>
        <taxon>PACMAD clade</taxon>
        <taxon>Panicoideae</taxon>
        <taxon>Panicodae</taxon>
        <taxon>Paniceae</taxon>
        <taxon>Panicinae</taxon>
        <taxon>Panicum</taxon>
        <taxon>Panicum sect. Panicum</taxon>
    </lineage>
</organism>
<name>A0A2T7DD67_9POAL</name>
<keyword evidence="2" id="KW-0812">Transmembrane</keyword>
<dbReference type="EMBL" id="CM009753">
    <property type="protein sequence ID" value="PUZ53536.1"/>
    <property type="molecule type" value="Genomic_DNA"/>
</dbReference>
<protein>
    <submittedName>
        <fullName evidence="3">Uncharacterized protein</fullName>
    </submittedName>
</protein>
<evidence type="ECO:0000256" key="1">
    <source>
        <dbReference type="SAM" id="MobiDB-lite"/>
    </source>
</evidence>
<dbReference type="Proteomes" id="UP000244336">
    <property type="component" value="Chromosome 5"/>
</dbReference>
<feature type="compositionally biased region" description="Basic and acidic residues" evidence="1">
    <location>
        <begin position="90"/>
        <end position="109"/>
    </location>
</feature>
<dbReference type="Gramene" id="PUZ53536">
    <property type="protein sequence ID" value="PUZ53536"/>
    <property type="gene ID" value="GQ55_5G058900"/>
</dbReference>
<feature type="region of interest" description="Disordered" evidence="1">
    <location>
        <begin position="72"/>
        <end position="109"/>
    </location>
</feature>
<keyword evidence="2" id="KW-1133">Transmembrane helix</keyword>
<gene>
    <name evidence="3" type="ORF">GQ55_5G058900</name>
</gene>
<evidence type="ECO:0000256" key="2">
    <source>
        <dbReference type="SAM" id="Phobius"/>
    </source>
</evidence>
<sequence>MEFKKPLLWGHQAQEGATAAAPLAGKLHGSDPGATASSSGAKKLEDLQLAALNAEASPSAAVKKPKNLEAAVFPGEASTSGVKKSYPDCNKSDDNKIHRDGKKTGNKLDDKKGEISEAAATVRQQIGNNLSIRDKNTGASDVKKPEEALFPLGNQELAEQAGAFAKSAAGSSMAAAADAFCRAAGHFAGGMDRKKRATETELSKSAMALFSVAQSAPSSEVGLAAVATELTCHAQMALLSVSDSEPRRWWRRASSISVQEAVTRPSFKQRLRAAISAPEPLLPIHAEDEKKRIDKRAVLYGLALGAPVAILTSAAGLDTFHGAWAWVAGASVSVWIFAATGMVLNQYAVLDSERLAAWHLGRLGVLGAVVLFCFFAYRAFFPSALWALWILLSIAAVANGLLWIFVSSSYSPCVFFQCTTGRMCLCLCLFPSDCSHMFCFRMPCYYRCRAASEEMMSQGVPEMRRGGPAKTCHSDALFGSMC</sequence>